<keyword evidence="5" id="KW-0106">Calcium</keyword>
<dbReference type="PANTHER" id="PTHR10201">
    <property type="entry name" value="MATRIX METALLOPROTEINASE"/>
    <property type="match status" value="1"/>
</dbReference>
<keyword evidence="1" id="KW-0645">Protease</keyword>
<dbReference type="Pfam" id="PF00413">
    <property type="entry name" value="Peptidase_M10"/>
    <property type="match status" value="2"/>
</dbReference>
<dbReference type="InterPro" id="IPR001818">
    <property type="entry name" value="Pept_M10_metallopeptidase"/>
</dbReference>
<feature type="domain" description="Peptidase metallopeptidase" evidence="6">
    <location>
        <begin position="15"/>
        <end position="138"/>
    </location>
</feature>
<name>A0A8X8Y0J0_SALSN</name>
<dbReference type="PANTHER" id="PTHR10201:SF213">
    <property type="entry name" value="METALLOENDOPROTEINASE 2-MMP-LIKE"/>
    <property type="match status" value="1"/>
</dbReference>
<keyword evidence="2 5" id="KW-0479">Metal-binding</keyword>
<reference evidence="7" key="1">
    <citation type="submission" date="2018-01" db="EMBL/GenBank/DDBJ databases">
        <authorList>
            <person name="Mao J.F."/>
        </authorList>
    </citation>
    <scope>NUCLEOTIDE SEQUENCE</scope>
    <source>
        <strain evidence="7">Huo1</strain>
        <tissue evidence="7">Leaf</tissue>
    </source>
</reference>
<dbReference type="Gene3D" id="3.40.390.10">
    <property type="entry name" value="Collagenase (Catalytic Domain)"/>
    <property type="match status" value="2"/>
</dbReference>
<feature type="binding site" evidence="5">
    <location>
        <position position="81"/>
    </location>
    <ligand>
        <name>Ca(2+)</name>
        <dbReference type="ChEBI" id="CHEBI:29108"/>
        <label>3</label>
    </ligand>
</feature>
<gene>
    <name evidence="7" type="ORF">SASPL_117859</name>
</gene>
<accession>A0A8X8Y0J0</accession>
<dbReference type="Proteomes" id="UP000298416">
    <property type="component" value="Unassembled WGS sequence"/>
</dbReference>
<reference evidence="7" key="2">
    <citation type="submission" date="2020-08" db="EMBL/GenBank/DDBJ databases">
        <title>Plant Genome Project.</title>
        <authorList>
            <person name="Zhang R.-G."/>
        </authorList>
    </citation>
    <scope>NUCLEOTIDE SEQUENCE</scope>
    <source>
        <strain evidence="7">Huo1</strain>
        <tissue evidence="7">Leaf</tissue>
    </source>
</reference>
<evidence type="ECO:0000256" key="5">
    <source>
        <dbReference type="PIRSR" id="PIRSR621190-2"/>
    </source>
</evidence>
<dbReference type="PRINTS" id="PR00138">
    <property type="entry name" value="MATRIXIN"/>
</dbReference>
<evidence type="ECO:0000313" key="7">
    <source>
        <dbReference type="EMBL" id="KAG6421308.1"/>
    </source>
</evidence>
<keyword evidence="3" id="KW-0378">Hydrolase</keyword>
<proteinExistence type="predicted"/>
<dbReference type="AlphaFoldDB" id="A0A8X8Y0J0"/>
<dbReference type="GO" id="GO:0006508">
    <property type="term" value="P:proteolysis"/>
    <property type="evidence" value="ECO:0007669"/>
    <property type="project" value="UniProtKB-KW"/>
</dbReference>
<evidence type="ECO:0000256" key="4">
    <source>
        <dbReference type="ARBA" id="ARBA00022833"/>
    </source>
</evidence>
<comment type="cofactor">
    <cofactor evidence="5">
        <name>Ca(2+)</name>
        <dbReference type="ChEBI" id="CHEBI:29108"/>
    </cofactor>
    <text evidence="5">Can bind about 5 Ca(2+) ions per subunit.</text>
</comment>
<evidence type="ECO:0000313" key="8">
    <source>
        <dbReference type="Proteomes" id="UP000298416"/>
    </source>
</evidence>
<keyword evidence="8" id="KW-1185">Reference proteome</keyword>
<dbReference type="GO" id="GO:0004222">
    <property type="term" value="F:metalloendopeptidase activity"/>
    <property type="evidence" value="ECO:0007669"/>
    <property type="project" value="InterPro"/>
</dbReference>
<dbReference type="SUPFAM" id="SSF55486">
    <property type="entry name" value="Metalloproteases ('zincins'), catalytic domain"/>
    <property type="match status" value="1"/>
</dbReference>
<comment type="caution">
    <text evidence="7">The sequence shown here is derived from an EMBL/GenBank/DDBJ whole genome shotgun (WGS) entry which is preliminary data.</text>
</comment>
<feature type="binding site" description="in inhibited form" evidence="5">
    <location>
        <position position="6"/>
    </location>
    <ligand>
        <name>Zn(2+)</name>
        <dbReference type="ChEBI" id="CHEBI:29105"/>
        <label>2</label>
        <note>catalytic</note>
    </ligand>
</feature>
<dbReference type="EMBL" id="PNBA02000006">
    <property type="protein sequence ID" value="KAG6421308.1"/>
    <property type="molecule type" value="Genomic_DNA"/>
</dbReference>
<feature type="binding site" evidence="5">
    <location>
        <position position="74"/>
    </location>
    <ligand>
        <name>Zn(2+)</name>
        <dbReference type="ChEBI" id="CHEBI:29105"/>
        <label>1</label>
    </ligand>
</feature>
<feature type="binding site" evidence="5">
    <location>
        <position position="89"/>
    </location>
    <ligand>
        <name>Zn(2+)</name>
        <dbReference type="ChEBI" id="CHEBI:29105"/>
        <label>1</label>
    </ligand>
</feature>
<keyword evidence="4 5" id="KW-0862">Zinc</keyword>
<feature type="binding site" evidence="5">
    <location>
        <position position="104"/>
    </location>
    <ligand>
        <name>Zn(2+)</name>
        <dbReference type="ChEBI" id="CHEBI:29105"/>
        <label>1</label>
    </ligand>
</feature>
<protein>
    <recommendedName>
        <fullName evidence="6">Peptidase metallopeptidase domain-containing protein</fullName>
    </recommendedName>
</protein>
<dbReference type="InterPro" id="IPR024079">
    <property type="entry name" value="MetalloPept_cat_dom_sf"/>
</dbReference>
<dbReference type="GO" id="GO:0008270">
    <property type="term" value="F:zinc ion binding"/>
    <property type="evidence" value="ECO:0007669"/>
    <property type="project" value="InterPro"/>
</dbReference>
<feature type="binding site" evidence="5">
    <location>
        <position position="82"/>
    </location>
    <ligand>
        <name>Ca(2+)</name>
        <dbReference type="ChEBI" id="CHEBI:29108"/>
        <label>3</label>
    </ligand>
</feature>
<sequence length="140" mass="15203">MTAPRCRGADIDNGTNYMWPPTKTHLTYRLSPNFPTAAIDPVARAFQQWESATHFSFSHGEDADIVIGFHRGNHRDGAPFDGPGRTLAHAFAPTDGSHLLGSGHSSHETAIMYASIGAGEVKNLDQDDIQGIAALYNRQN</sequence>
<evidence type="ECO:0000256" key="1">
    <source>
        <dbReference type="ARBA" id="ARBA00022670"/>
    </source>
</evidence>
<dbReference type="SMART" id="SM00235">
    <property type="entry name" value="ZnMc"/>
    <property type="match status" value="1"/>
</dbReference>
<dbReference type="GO" id="GO:0031012">
    <property type="term" value="C:extracellular matrix"/>
    <property type="evidence" value="ECO:0007669"/>
    <property type="project" value="InterPro"/>
</dbReference>
<evidence type="ECO:0000259" key="6">
    <source>
        <dbReference type="SMART" id="SM00235"/>
    </source>
</evidence>
<dbReference type="InterPro" id="IPR021190">
    <property type="entry name" value="Pept_M10A"/>
</dbReference>
<evidence type="ECO:0000256" key="3">
    <source>
        <dbReference type="ARBA" id="ARBA00022801"/>
    </source>
</evidence>
<comment type="cofactor">
    <cofactor evidence="5">
        <name>Zn(2+)</name>
        <dbReference type="ChEBI" id="CHEBI:29105"/>
    </cofactor>
    <text evidence="5">Binds 2 Zn(2+) ions per subunit.</text>
</comment>
<organism evidence="7">
    <name type="scientific">Salvia splendens</name>
    <name type="common">Scarlet sage</name>
    <dbReference type="NCBI Taxonomy" id="180675"/>
    <lineage>
        <taxon>Eukaryota</taxon>
        <taxon>Viridiplantae</taxon>
        <taxon>Streptophyta</taxon>
        <taxon>Embryophyta</taxon>
        <taxon>Tracheophyta</taxon>
        <taxon>Spermatophyta</taxon>
        <taxon>Magnoliopsida</taxon>
        <taxon>eudicotyledons</taxon>
        <taxon>Gunneridae</taxon>
        <taxon>Pentapetalae</taxon>
        <taxon>asterids</taxon>
        <taxon>lamiids</taxon>
        <taxon>Lamiales</taxon>
        <taxon>Lamiaceae</taxon>
        <taxon>Nepetoideae</taxon>
        <taxon>Mentheae</taxon>
        <taxon>Salviinae</taxon>
        <taxon>Salvia</taxon>
        <taxon>Salvia subgen. Calosphace</taxon>
        <taxon>core Calosphace</taxon>
    </lineage>
</organism>
<feature type="binding site" evidence="5">
    <location>
        <position position="64"/>
    </location>
    <ligand>
        <name>Ca(2+)</name>
        <dbReference type="ChEBI" id="CHEBI:29108"/>
        <label>2</label>
    </ligand>
</feature>
<dbReference type="GO" id="GO:0030574">
    <property type="term" value="P:collagen catabolic process"/>
    <property type="evidence" value="ECO:0007669"/>
    <property type="project" value="TreeGrafter"/>
</dbReference>
<dbReference type="InterPro" id="IPR006026">
    <property type="entry name" value="Peptidase_Metallo"/>
</dbReference>
<dbReference type="GO" id="GO:0030198">
    <property type="term" value="P:extracellular matrix organization"/>
    <property type="evidence" value="ECO:0007669"/>
    <property type="project" value="TreeGrafter"/>
</dbReference>
<feature type="binding site" evidence="5">
    <location>
        <position position="76"/>
    </location>
    <ligand>
        <name>Zn(2+)</name>
        <dbReference type="ChEBI" id="CHEBI:29105"/>
        <label>1</label>
    </ligand>
</feature>
<evidence type="ECO:0000256" key="2">
    <source>
        <dbReference type="ARBA" id="ARBA00022723"/>
    </source>
</evidence>